<dbReference type="SUPFAM" id="SSF46689">
    <property type="entry name" value="Homeodomain-like"/>
    <property type="match status" value="1"/>
</dbReference>
<evidence type="ECO:0000256" key="1">
    <source>
        <dbReference type="ARBA" id="ARBA00023015"/>
    </source>
</evidence>
<feature type="domain" description="HTH araC/xylS-type" evidence="4">
    <location>
        <begin position="226"/>
        <end position="323"/>
    </location>
</feature>
<gene>
    <name evidence="5" type="ORF">CCY01nite_07820</name>
</gene>
<dbReference type="InterPro" id="IPR053142">
    <property type="entry name" value="PchR_regulatory_protein"/>
</dbReference>
<dbReference type="PRINTS" id="PR00032">
    <property type="entry name" value="HTHARAC"/>
</dbReference>
<evidence type="ECO:0000256" key="2">
    <source>
        <dbReference type="ARBA" id="ARBA00023125"/>
    </source>
</evidence>
<dbReference type="OrthoDB" id="9799345at2"/>
<dbReference type="PROSITE" id="PS01124">
    <property type="entry name" value="HTH_ARAC_FAMILY_2"/>
    <property type="match status" value="1"/>
</dbReference>
<dbReference type="SMART" id="SM00342">
    <property type="entry name" value="HTH_ARAC"/>
    <property type="match status" value="1"/>
</dbReference>
<dbReference type="Proteomes" id="UP000321436">
    <property type="component" value="Unassembled WGS sequence"/>
</dbReference>
<dbReference type="PANTHER" id="PTHR47893">
    <property type="entry name" value="REGULATORY PROTEIN PCHR"/>
    <property type="match status" value="1"/>
</dbReference>
<keyword evidence="2" id="KW-0238">DNA-binding</keyword>
<dbReference type="GO" id="GO:0003700">
    <property type="term" value="F:DNA-binding transcription factor activity"/>
    <property type="evidence" value="ECO:0007669"/>
    <property type="project" value="InterPro"/>
</dbReference>
<name>A0A512RFP7_9BACT</name>
<evidence type="ECO:0000256" key="3">
    <source>
        <dbReference type="ARBA" id="ARBA00023163"/>
    </source>
</evidence>
<comment type="caution">
    <text evidence="5">The sequence shown here is derived from an EMBL/GenBank/DDBJ whole genome shotgun (WGS) entry which is preliminary data.</text>
</comment>
<dbReference type="PANTHER" id="PTHR47893:SF1">
    <property type="entry name" value="REGULATORY PROTEIN PCHR"/>
    <property type="match status" value="1"/>
</dbReference>
<organism evidence="5 6">
    <name type="scientific">Chitinophaga cymbidii</name>
    <dbReference type="NCBI Taxonomy" id="1096750"/>
    <lineage>
        <taxon>Bacteria</taxon>
        <taxon>Pseudomonadati</taxon>
        <taxon>Bacteroidota</taxon>
        <taxon>Chitinophagia</taxon>
        <taxon>Chitinophagales</taxon>
        <taxon>Chitinophagaceae</taxon>
        <taxon>Chitinophaga</taxon>
    </lineage>
</organism>
<dbReference type="RefSeq" id="WP_146857997.1">
    <property type="nucleotide sequence ID" value="NZ_BKAU01000001.1"/>
</dbReference>
<dbReference type="Pfam" id="PF12833">
    <property type="entry name" value="HTH_18"/>
    <property type="match status" value="1"/>
</dbReference>
<keyword evidence="3" id="KW-0804">Transcription</keyword>
<dbReference type="GO" id="GO:0043565">
    <property type="term" value="F:sequence-specific DNA binding"/>
    <property type="evidence" value="ECO:0007669"/>
    <property type="project" value="InterPro"/>
</dbReference>
<dbReference type="InterPro" id="IPR018060">
    <property type="entry name" value="HTH_AraC"/>
</dbReference>
<evidence type="ECO:0000259" key="4">
    <source>
        <dbReference type="PROSITE" id="PS01124"/>
    </source>
</evidence>
<dbReference type="AlphaFoldDB" id="A0A512RFP7"/>
<dbReference type="InterPro" id="IPR020449">
    <property type="entry name" value="Tscrpt_reg_AraC-type_HTH"/>
</dbReference>
<dbReference type="Gene3D" id="1.10.10.60">
    <property type="entry name" value="Homeodomain-like"/>
    <property type="match status" value="1"/>
</dbReference>
<evidence type="ECO:0000313" key="5">
    <source>
        <dbReference type="EMBL" id="GEP94522.1"/>
    </source>
</evidence>
<accession>A0A512RFP7</accession>
<keyword evidence="1" id="KW-0805">Transcription regulation</keyword>
<reference evidence="5 6" key="1">
    <citation type="submission" date="2019-07" db="EMBL/GenBank/DDBJ databases">
        <title>Whole genome shotgun sequence of Chitinophaga cymbidii NBRC 109752.</title>
        <authorList>
            <person name="Hosoyama A."/>
            <person name="Uohara A."/>
            <person name="Ohji S."/>
            <person name="Ichikawa N."/>
        </authorList>
    </citation>
    <scope>NUCLEOTIDE SEQUENCE [LARGE SCALE GENOMIC DNA]</scope>
    <source>
        <strain evidence="5 6">NBRC 109752</strain>
    </source>
</reference>
<protein>
    <recommendedName>
        <fullName evidence="4">HTH araC/xylS-type domain-containing protein</fullName>
    </recommendedName>
</protein>
<proteinExistence type="predicted"/>
<dbReference type="EMBL" id="BKAU01000001">
    <property type="protein sequence ID" value="GEP94522.1"/>
    <property type="molecule type" value="Genomic_DNA"/>
</dbReference>
<keyword evidence="6" id="KW-1185">Reference proteome</keyword>
<dbReference type="InterPro" id="IPR009057">
    <property type="entry name" value="Homeodomain-like_sf"/>
</dbReference>
<sequence>MKLHVNTAGSGNIFIDHPVPKKYRKLLFPWLNHQYSDQAEGVVIVQESVFKEFSLFQYITDFHCPTPVALTAHAATAAIQFTISGSAFAEMTGGYKYRLSPNEAGIFFLGEGTNTAVIGDGLFRSIHFELSAKLLFELVDMVPELKELLNSVWNLEASGYPLYTIPINFVILELLQTLSSFSPSAMDHADTLKELVKDLLFQYKVALLDAKAMQALPPLPHKKTLMEIRNYISCYPSLQTGKLAWLSRHYPLSSSTISKYFQQLFEMPLSDFVLSKVMEKAHYQLRHTRRPIQQIAQELGYSSASNFTRAFIDLFGKPPSSLR</sequence>
<evidence type="ECO:0000313" key="6">
    <source>
        <dbReference type="Proteomes" id="UP000321436"/>
    </source>
</evidence>